<dbReference type="GO" id="GO:0042910">
    <property type="term" value="F:xenobiotic transmembrane transporter activity"/>
    <property type="evidence" value="ECO:0007669"/>
    <property type="project" value="TreeGrafter"/>
</dbReference>
<feature type="transmembrane region" description="Helical" evidence="2">
    <location>
        <begin position="912"/>
        <end position="932"/>
    </location>
</feature>
<keyword evidence="2" id="KW-0472">Membrane</keyword>
<comment type="caution">
    <text evidence="3">The sequence shown here is derived from an EMBL/GenBank/DDBJ whole genome shotgun (WGS) entry which is preliminary data.</text>
</comment>
<dbReference type="SUPFAM" id="SSF82714">
    <property type="entry name" value="Multidrug efflux transporter AcrB TolC docking domain, DN and DC subdomains"/>
    <property type="match status" value="2"/>
</dbReference>
<feature type="transmembrane region" description="Helical" evidence="2">
    <location>
        <begin position="460"/>
        <end position="480"/>
    </location>
</feature>
<dbReference type="AlphaFoldDB" id="A0A8J7S2N7"/>
<feature type="transmembrane region" description="Helical" evidence="2">
    <location>
        <begin position="938"/>
        <end position="959"/>
    </location>
</feature>
<name>A0A8J7S2N7_9PROT</name>
<dbReference type="PANTHER" id="PTHR32063">
    <property type="match status" value="1"/>
</dbReference>
<dbReference type="InterPro" id="IPR001036">
    <property type="entry name" value="Acrflvin-R"/>
</dbReference>
<feature type="transmembrane region" description="Helical" evidence="2">
    <location>
        <begin position="389"/>
        <end position="409"/>
    </location>
</feature>
<dbReference type="PANTHER" id="PTHR32063:SF14">
    <property type="entry name" value="BLL4319 PROTEIN"/>
    <property type="match status" value="1"/>
</dbReference>
<feature type="transmembrane region" description="Helical" evidence="2">
    <location>
        <begin position="363"/>
        <end position="382"/>
    </location>
</feature>
<dbReference type="InterPro" id="IPR027463">
    <property type="entry name" value="AcrB_DN_DC_subdom"/>
</dbReference>
<evidence type="ECO:0000256" key="1">
    <source>
        <dbReference type="SAM" id="MobiDB-lite"/>
    </source>
</evidence>
<evidence type="ECO:0000313" key="3">
    <source>
        <dbReference type="EMBL" id="MBP5857534.1"/>
    </source>
</evidence>
<protein>
    <submittedName>
        <fullName evidence="3">Efflux RND transporter permease subunit</fullName>
    </submittedName>
</protein>
<accession>A0A8J7S2N7</accession>
<feature type="region of interest" description="Disordered" evidence="1">
    <location>
        <begin position="1056"/>
        <end position="1088"/>
    </location>
</feature>
<dbReference type="GO" id="GO:0005886">
    <property type="term" value="C:plasma membrane"/>
    <property type="evidence" value="ECO:0007669"/>
    <property type="project" value="TreeGrafter"/>
</dbReference>
<feature type="transmembrane region" description="Helical" evidence="2">
    <location>
        <begin position="492"/>
        <end position="515"/>
    </location>
</feature>
<feature type="transmembrane region" description="Helical" evidence="2">
    <location>
        <begin position="47"/>
        <end position="67"/>
    </location>
</feature>
<feature type="transmembrane region" description="Helical" evidence="2">
    <location>
        <begin position="415"/>
        <end position="439"/>
    </location>
</feature>
<evidence type="ECO:0000256" key="2">
    <source>
        <dbReference type="SAM" id="Phobius"/>
    </source>
</evidence>
<feature type="transmembrane region" description="Helical" evidence="2">
    <location>
        <begin position="987"/>
        <end position="1009"/>
    </location>
</feature>
<evidence type="ECO:0000313" key="4">
    <source>
        <dbReference type="Proteomes" id="UP000672602"/>
    </source>
</evidence>
<feature type="region of interest" description="Disordered" evidence="1">
    <location>
        <begin position="1"/>
        <end position="28"/>
    </location>
</feature>
<dbReference type="Gene3D" id="3.30.70.1440">
    <property type="entry name" value="Multidrug efflux transporter AcrB pore domain"/>
    <property type="match status" value="1"/>
</dbReference>
<keyword evidence="2" id="KW-1133">Transmembrane helix</keyword>
<feature type="compositionally biased region" description="Basic and acidic residues" evidence="1">
    <location>
        <begin position="1056"/>
        <end position="1071"/>
    </location>
</feature>
<dbReference type="Gene3D" id="3.30.2090.10">
    <property type="entry name" value="Multidrug efflux transporter AcrB TolC docking domain, DN and DC subdomains"/>
    <property type="match status" value="2"/>
</dbReference>
<gene>
    <name evidence="3" type="ORF">KAJ83_10980</name>
</gene>
<dbReference type="Gene3D" id="3.30.70.1430">
    <property type="entry name" value="Multidrug efflux transporter AcrB pore domain"/>
    <property type="match status" value="2"/>
</dbReference>
<feature type="transmembrane region" description="Helical" evidence="2">
    <location>
        <begin position="1015"/>
        <end position="1041"/>
    </location>
</feature>
<keyword evidence="4" id="KW-1185">Reference proteome</keyword>
<feature type="transmembrane region" description="Helical" evidence="2">
    <location>
        <begin position="886"/>
        <end position="905"/>
    </location>
</feature>
<keyword evidence="2" id="KW-0812">Transmembrane</keyword>
<dbReference type="RefSeq" id="WP_210682113.1">
    <property type="nucleotide sequence ID" value="NZ_JAGMWN010000004.1"/>
</dbReference>
<dbReference type="Gene3D" id="1.20.1640.10">
    <property type="entry name" value="Multidrug efflux transporter AcrB transmembrane domain"/>
    <property type="match status" value="2"/>
</dbReference>
<reference evidence="3" key="1">
    <citation type="submission" date="2021-04" db="EMBL/GenBank/DDBJ databases">
        <authorList>
            <person name="Zhang D.-C."/>
        </authorList>
    </citation>
    <scope>NUCLEOTIDE SEQUENCE</scope>
    <source>
        <strain evidence="3">CGMCC 1.15697</strain>
    </source>
</reference>
<proteinExistence type="predicted"/>
<feature type="transmembrane region" description="Helical" evidence="2">
    <location>
        <begin position="557"/>
        <end position="576"/>
    </location>
</feature>
<sequence length="1088" mass="115148">MAGEGESAGTEPSGDGGGQDSPGRSLRAGVSGRLLSGVPALSIRRPVLVVVANLLIVIAGLAAILGVEVRELPDIDRPTISIRAVWDGAAPETMDSEVTSVIEGAAARVPGVRSIESSSEENNARIRVEFNPGVDLTEAANDLREAVAGVERELPDGVEDLTVVKADADAEPIIRLAVVSDSLSEAELTELADEEIATDLSSVAGVAEVRLFGDREQVLRVVVDPLKLAGYGLTVDQLAAVLDRANFDVPAGSYKSDDQMLIVRADASIWQTEKIENLIVRDHLRLGDVAEIFYGPADATSYVQVDGQRVIGLGVVRQAQSNTVAISDGIARAVDRMNARLKQARIVMVSDDAVFIRSAIKEVLVTLGLAVVIVIAVIYLFMGSIRPTLIPAATIPVALIGTVAAIWLVGFSINILTLLALVLATGLIVDDSIVVLENIQRRRAQGLAPFAAAAAGTRQVFFAVLATTATLISVFVPISFLPGTAGRLFTEFGFVLAIAVVLSSVVALTLCPMLAARLPDTRDRPDDRRTAQGSGLGAIGKPVADLFARMIDWALKAPLIVVAIALAAAVASAVLIRDIDQELVPVEDRGVVLVWMSGPDGVGLEYMARQVEKVEEALRPLRADGTVQTIFSIVGRYDMHRAYTVAPLQPWEMRTRSQQEIGDSLRRQLAGIPGANVRIFSPNSLGLGGGTGGLEIALLGNDYQELADAGDAMMAAMQERFPGKMDDIRLSYQATQPELSLEIDRRRASDLGIPIEGISTTLRAMVDGYEVTDLTVRDESVPVMLQSMAGTIDGPEDLRNLFVATEDGRMIPLVSLVSVSESGVATELDRNAQKRAVEIDAALLPGYELSDAIPDIEALGDEVLPQGITLRLLGEAETLEQTSIDVAVTFGVAILVVLLVLAAQFESFNSALVIILTVPFGVSAAIFALFLTGTSLNIYSQIGLIMLVGLMAKNGILVVEFADQLRDQGYSVRAAVRNAAIVRLRPVMMTMLSTVIGGLPLILGAGAGAEARGAIGWVVFGGLGLATLYTLFLAPVIYLGLARFVKPRAHGGERLAREIEEAGDAVERDSDVSQDSSSSDGRAPSGAA</sequence>
<dbReference type="Proteomes" id="UP000672602">
    <property type="component" value="Unassembled WGS sequence"/>
</dbReference>
<dbReference type="Pfam" id="PF00873">
    <property type="entry name" value="ACR_tran"/>
    <property type="match status" value="1"/>
</dbReference>
<dbReference type="EMBL" id="JAGMWN010000004">
    <property type="protein sequence ID" value="MBP5857534.1"/>
    <property type="molecule type" value="Genomic_DNA"/>
</dbReference>
<organism evidence="3 4">
    <name type="scientific">Marivibrio halodurans</name>
    <dbReference type="NCBI Taxonomy" id="2039722"/>
    <lineage>
        <taxon>Bacteria</taxon>
        <taxon>Pseudomonadati</taxon>
        <taxon>Pseudomonadota</taxon>
        <taxon>Alphaproteobacteria</taxon>
        <taxon>Rhodospirillales</taxon>
        <taxon>Rhodospirillaceae</taxon>
        <taxon>Marivibrio</taxon>
    </lineage>
</organism>
<dbReference type="SUPFAM" id="SSF82866">
    <property type="entry name" value="Multidrug efflux transporter AcrB transmembrane domain"/>
    <property type="match status" value="2"/>
</dbReference>
<dbReference type="Gene3D" id="3.30.70.1320">
    <property type="entry name" value="Multidrug efflux transporter AcrB pore domain like"/>
    <property type="match status" value="1"/>
</dbReference>
<dbReference type="SUPFAM" id="SSF82693">
    <property type="entry name" value="Multidrug efflux transporter AcrB pore domain, PN1, PN2, PC1 and PC2 subdomains"/>
    <property type="match status" value="4"/>
</dbReference>
<dbReference type="PRINTS" id="PR00702">
    <property type="entry name" value="ACRIFLAVINRP"/>
</dbReference>